<protein>
    <submittedName>
        <fullName evidence="2">Uncharacterized protein</fullName>
    </submittedName>
</protein>
<proteinExistence type="predicted"/>
<feature type="chain" id="PRO_5046970865" evidence="1">
    <location>
        <begin position="18"/>
        <end position="113"/>
    </location>
</feature>
<sequence length="113" mass="12162">MQLIKLLPLAIATLAAAQDAPFATIYGDLEFKGVASEVTTTDCVSTVPLGFTGGVNSIIVDGDNHIFCQLFSDDQCQDIMRTFTAKVPSIYEGDKLRSVQCAQGGLPKLYEEN</sequence>
<dbReference type="EMBL" id="JAVFKD010000002">
    <property type="protein sequence ID" value="KAK5996478.1"/>
    <property type="molecule type" value="Genomic_DNA"/>
</dbReference>
<keyword evidence="3" id="KW-1185">Reference proteome</keyword>
<comment type="caution">
    <text evidence="2">The sequence shown here is derived from an EMBL/GenBank/DDBJ whole genome shotgun (WGS) entry which is preliminary data.</text>
</comment>
<evidence type="ECO:0000313" key="3">
    <source>
        <dbReference type="Proteomes" id="UP001338125"/>
    </source>
</evidence>
<evidence type="ECO:0000313" key="2">
    <source>
        <dbReference type="EMBL" id="KAK5996478.1"/>
    </source>
</evidence>
<organism evidence="2 3">
    <name type="scientific">Cladobotryum mycophilum</name>
    <dbReference type="NCBI Taxonomy" id="491253"/>
    <lineage>
        <taxon>Eukaryota</taxon>
        <taxon>Fungi</taxon>
        <taxon>Dikarya</taxon>
        <taxon>Ascomycota</taxon>
        <taxon>Pezizomycotina</taxon>
        <taxon>Sordariomycetes</taxon>
        <taxon>Hypocreomycetidae</taxon>
        <taxon>Hypocreales</taxon>
        <taxon>Hypocreaceae</taxon>
        <taxon>Cladobotryum</taxon>
    </lineage>
</organism>
<gene>
    <name evidence="2" type="ORF">PT974_01813</name>
</gene>
<name>A0ABR0SWE0_9HYPO</name>
<keyword evidence="1" id="KW-0732">Signal</keyword>
<feature type="signal peptide" evidence="1">
    <location>
        <begin position="1"/>
        <end position="17"/>
    </location>
</feature>
<reference evidence="2 3" key="1">
    <citation type="submission" date="2024-01" db="EMBL/GenBank/DDBJ databases">
        <title>Complete genome of Cladobotryum mycophilum ATHUM6906.</title>
        <authorList>
            <person name="Christinaki A.C."/>
            <person name="Myridakis A.I."/>
            <person name="Kouvelis V.N."/>
        </authorList>
    </citation>
    <scope>NUCLEOTIDE SEQUENCE [LARGE SCALE GENOMIC DNA]</scope>
    <source>
        <strain evidence="2 3">ATHUM6906</strain>
    </source>
</reference>
<dbReference type="Proteomes" id="UP001338125">
    <property type="component" value="Unassembled WGS sequence"/>
</dbReference>
<evidence type="ECO:0000256" key="1">
    <source>
        <dbReference type="SAM" id="SignalP"/>
    </source>
</evidence>
<accession>A0ABR0SWE0</accession>